<proteinExistence type="predicted"/>
<dbReference type="EMBL" id="CP121252">
    <property type="protein sequence ID" value="WFP17426.1"/>
    <property type="molecule type" value="Genomic_DNA"/>
</dbReference>
<reference evidence="1 2" key="1">
    <citation type="submission" date="2023-04" db="EMBL/GenBank/DDBJ databases">
        <title>Funneling lignin-derived compounds into biodiesel using alkali-halophilic Citricoccus sp. P2.</title>
        <authorList>
            <person name="Luo C.-B."/>
        </authorList>
    </citation>
    <scope>NUCLEOTIDE SEQUENCE [LARGE SCALE GENOMIC DNA]</scope>
    <source>
        <strain evidence="1 2">P2</strain>
    </source>
</reference>
<evidence type="ECO:0000313" key="1">
    <source>
        <dbReference type="EMBL" id="WFP17426.1"/>
    </source>
</evidence>
<dbReference type="Proteomes" id="UP001219037">
    <property type="component" value="Chromosome"/>
</dbReference>
<organism evidence="1 2">
    <name type="scientific">Citricoccus muralis</name>
    <dbReference type="NCBI Taxonomy" id="169134"/>
    <lineage>
        <taxon>Bacteria</taxon>
        <taxon>Bacillati</taxon>
        <taxon>Actinomycetota</taxon>
        <taxon>Actinomycetes</taxon>
        <taxon>Micrococcales</taxon>
        <taxon>Micrococcaceae</taxon>
        <taxon>Citricoccus</taxon>
    </lineage>
</organism>
<protein>
    <submittedName>
        <fullName evidence="1">Uncharacterized protein</fullName>
    </submittedName>
</protein>
<evidence type="ECO:0000313" key="2">
    <source>
        <dbReference type="Proteomes" id="UP001219037"/>
    </source>
</evidence>
<sequence length="142" mass="16098">MIRHGVVILVDPLNLRHPELAANTDFTALHHPESFGVAIMQSPSCWYAHRDQTEGDLVGTKPVPVLIQEFLDAKETVLDQLRLYQECGMWEFGPPPARVWQVLGNRWLNQVLTLRGADTVYREFAGGYDAAWWLGTWADALI</sequence>
<dbReference type="Gene3D" id="3.40.50.1820">
    <property type="entry name" value="alpha/beta hydrolase"/>
    <property type="match status" value="1"/>
</dbReference>
<keyword evidence="2" id="KW-1185">Reference proteome</keyword>
<dbReference type="InterPro" id="IPR029058">
    <property type="entry name" value="AB_hydrolase_fold"/>
</dbReference>
<dbReference type="RefSeq" id="WP_278158913.1">
    <property type="nucleotide sequence ID" value="NZ_CP121252.1"/>
</dbReference>
<dbReference type="SUPFAM" id="SSF53474">
    <property type="entry name" value="alpha/beta-Hydrolases"/>
    <property type="match status" value="1"/>
</dbReference>
<gene>
    <name evidence="1" type="ORF">P8192_04775</name>
</gene>
<accession>A0ABY8H941</accession>
<name>A0ABY8H941_9MICC</name>